<sequence length="675" mass="71989">MSDTPASTPGSMPENQASEPAPLQDHSIPSTSAVTKLAFETLEAIFCQLSPADFNSARHTCRAWYYAGSGRLLLVEMVQRAGWWSSIKRLVGNPKDPVTPRLVPDDRERMAKWLAREVTLGGGGGGGDTSKSPFVLAGSVDFSSLAAAEHPGSDAAASSSCSTPAVSNLNPHHAGKVSVTFTVSACGRFLMLSRGSLIHVYELNHMCEGTRQPAWHARLKPARHHPLGALRPVTTVVCDGNVVRCSMDTSRGRYAVAALLEERRAVLVEIRRETMTGVLLRDISSSSSEEEEDNAAASDAALRDGYTREAGPPSKKPKTATTVVATCICEERSPFCAPSVESAETGRDMDGRGARTTTYRNLCTGIDPPRSVAVEALTHRNLSRWFPLLAPTDLVHFLPPRTGPGVGRQKLRLVCSAAGEDVQLGPTRGRFGGFGNLYNQALRLPGGGPSPNSNGVSSASAGGHGSRFPLILWRQPFGRPRSAHAQVAAAAAAVPSSPRESRLRRRWKPASAEHLRAVPLRDGQHVLFTDPHTGKLCIGSDASLGPMSQLERIIWLAPPAGASSSTAGLYAAGDDMRHGVRIVGVFPAAADVGEGREKGGADGREQEREQHQLVVFYTIPPDVFDDLTRLNSGALHVAAADGSGEQDFSDGFGVPSWNSYSYGDEGDDEPICILF</sequence>
<dbReference type="InterPro" id="IPR036047">
    <property type="entry name" value="F-box-like_dom_sf"/>
</dbReference>
<name>A0A3N2PRR5_SODAK</name>
<proteinExistence type="predicted"/>
<feature type="compositionally biased region" description="Polar residues" evidence="1">
    <location>
        <begin position="1"/>
        <end position="18"/>
    </location>
</feature>
<evidence type="ECO:0000313" key="3">
    <source>
        <dbReference type="Proteomes" id="UP000272025"/>
    </source>
</evidence>
<dbReference type="GeneID" id="39578407"/>
<organism evidence="2 3">
    <name type="scientific">Sodiomyces alkalinus (strain CBS 110278 / VKM F-3762 / F11)</name>
    <name type="common">Alkaliphilic filamentous fungus</name>
    <dbReference type="NCBI Taxonomy" id="1314773"/>
    <lineage>
        <taxon>Eukaryota</taxon>
        <taxon>Fungi</taxon>
        <taxon>Dikarya</taxon>
        <taxon>Ascomycota</taxon>
        <taxon>Pezizomycotina</taxon>
        <taxon>Sordariomycetes</taxon>
        <taxon>Hypocreomycetidae</taxon>
        <taxon>Glomerellales</taxon>
        <taxon>Plectosphaerellaceae</taxon>
        <taxon>Sodiomyces</taxon>
    </lineage>
</organism>
<keyword evidence="3" id="KW-1185">Reference proteome</keyword>
<accession>A0A3N2PRR5</accession>
<evidence type="ECO:0000313" key="2">
    <source>
        <dbReference type="EMBL" id="ROT37160.1"/>
    </source>
</evidence>
<dbReference type="Proteomes" id="UP000272025">
    <property type="component" value="Unassembled WGS sequence"/>
</dbReference>
<evidence type="ECO:0000256" key="1">
    <source>
        <dbReference type="SAM" id="MobiDB-lite"/>
    </source>
</evidence>
<feature type="region of interest" description="Disordered" evidence="1">
    <location>
        <begin position="1"/>
        <end position="27"/>
    </location>
</feature>
<dbReference type="EMBL" id="ML119057">
    <property type="protein sequence ID" value="ROT37160.1"/>
    <property type="molecule type" value="Genomic_DNA"/>
</dbReference>
<reference evidence="2 3" key="1">
    <citation type="journal article" date="2018" name="Mol. Ecol.">
        <title>The obligate alkalophilic soda-lake fungus Sodiomyces alkalinus has shifted to a protein diet.</title>
        <authorList>
            <person name="Grum-Grzhimaylo A.A."/>
            <person name="Falkoski D.L."/>
            <person name="van den Heuvel J."/>
            <person name="Valero-Jimenez C.A."/>
            <person name="Min B."/>
            <person name="Choi I.G."/>
            <person name="Lipzen A."/>
            <person name="Daum C.G."/>
            <person name="Aanen D.K."/>
            <person name="Tsang A."/>
            <person name="Henrissat B."/>
            <person name="Bilanenko E.N."/>
            <person name="de Vries R.P."/>
            <person name="van Kan J.A.L."/>
            <person name="Grigoriev I.V."/>
            <person name="Debets A.J.M."/>
        </authorList>
    </citation>
    <scope>NUCLEOTIDE SEQUENCE [LARGE SCALE GENOMIC DNA]</scope>
    <source>
        <strain evidence="2 3">F11</strain>
    </source>
</reference>
<dbReference type="OrthoDB" id="1689567at2759"/>
<protein>
    <recommendedName>
        <fullName evidence="4">F-box domain-containing protein</fullName>
    </recommendedName>
</protein>
<dbReference type="CDD" id="cd09917">
    <property type="entry name" value="F-box_SF"/>
    <property type="match status" value="1"/>
</dbReference>
<dbReference type="SUPFAM" id="SSF81383">
    <property type="entry name" value="F-box domain"/>
    <property type="match status" value="1"/>
</dbReference>
<evidence type="ECO:0008006" key="4">
    <source>
        <dbReference type="Google" id="ProtNLM"/>
    </source>
</evidence>
<gene>
    <name evidence="2" type="ORF">SODALDRAFT_324809</name>
</gene>
<feature type="region of interest" description="Disordered" evidence="1">
    <location>
        <begin position="283"/>
        <end position="318"/>
    </location>
</feature>
<dbReference type="AlphaFoldDB" id="A0A3N2PRR5"/>
<dbReference type="RefSeq" id="XP_028464966.1">
    <property type="nucleotide sequence ID" value="XM_028609929.1"/>
</dbReference>